<proteinExistence type="predicted"/>
<protein>
    <submittedName>
        <fullName evidence="2">AbrB family looped-hinge helix DNA binding protein</fullName>
    </submittedName>
</protein>
<reference evidence="2 3" key="1">
    <citation type="submission" date="2024-06" db="EMBL/GenBank/DDBJ databases">
        <title>Genomic Encyclopedia of Type Strains, Phase IV (KMG-IV): sequencing the most valuable type-strain genomes for metagenomic binning, comparative biology and taxonomic classification.</title>
        <authorList>
            <person name="Goeker M."/>
        </authorList>
    </citation>
    <scope>NUCLEOTIDE SEQUENCE [LARGE SCALE GENOMIC DNA]</scope>
    <source>
        <strain evidence="2 3">DSM 105042</strain>
    </source>
</reference>
<dbReference type="RefSeq" id="WP_247243082.1">
    <property type="nucleotide sequence ID" value="NZ_JALJRA010000004.1"/>
</dbReference>
<feature type="domain" description="SpoVT-AbrB" evidence="1">
    <location>
        <begin position="4"/>
        <end position="49"/>
    </location>
</feature>
<gene>
    <name evidence="2" type="ORF">ABID21_001341</name>
</gene>
<dbReference type="EMBL" id="JBEPLJ010000004">
    <property type="protein sequence ID" value="MET3585239.1"/>
    <property type="molecule type" value="Genomic_DNA"/>
</dbReference>
<dbReference type="NCBIfam" id="TIGR01439">
    <property type="entry name" value="lp_hng_hel_AbrB"/>
    <property type="match status" value="1"/>
</dbReference>
<evidence type="ECO:0000259" key="1">
    <source>
        <dbReference type="SMART" id="SM00966"/>
    </source>
</evidence>
<keyword evidence="3" id="KW-1185">Reference proteome</keyword>
<sequence>MATATLSSKFQISIPKEVRDRQNWKPGQKFVFVPEGKGIVLVPVPTREELHGIAEGADTSGYRDRDDRY</sequence>
<dbReference type="SUPFAM" id="SSF89447">
    <property type="entry name" value="AbrB/MazE/MraZ-like"/>
    <property type="match status" value="1"/>
</dbReference>
<dbReference type="Gene3D" id="2.10.260.10">
    <property type="match status" value="1"/>
</dbReference>
<dbReference type="SMART" id="SM00966">
    <property type="entry name" value="SpoVT_AbrB"/>
    <property type="match status" value="1"/>
</dbReference>
<evidence type="ECO:0000313" key="3">
    <source>
        <dbReference type="Proteomes" id="UP001549031"/>
    </source>
</evidence>
<organism evidence="2 3">
    <name type="scientific">Pseudorhizobium tarimense</name>
    <dbReference type="NCBI Taxonomy" id="1079109"/>
    <lineage>
        <taxon>Bacteria</taxon>
        <taxon>Pseudomonadati</taxon>
        <taxon>Pseudomonadota</taxon>
        <taxon>Alphaproteobacteria</taxon>
        <taxon>Hyphomicrobiales</taxon>
        <taxon>Rhizobiaceae</taxon>
        <taxon>Rhizobium/Agrobacterium group</taxon>
        <taxon>Pseudorhizobium</taxon>
    </lineage>
</organism>
<name>A0ABV2H3W1_9HYPH</name>
<dbReference type="InterPro" id="IPR007159">
    <property type="entry name" value="SpoVT-AbrB_dom"/>
</dbReference>
<dbReference type="InterPro" id="IPR037914">
    <property type="entry name" value="SpoVT-AbrB_sf"/>
</dbReference>
<evidence type="ECO:0000313" key="2">
    <source>
        <dbReference type="EMBL" id="MET3585239.1"/>
    </source>
</evidence>
<accession>A0ABV2H3W1</accession>
<dbReference type="Proteomes" id="UP001549031">
    <property type="component" value="Unassembled WGS sequence"/>
</dbReference>
<comment type="caution">
    <text evidence="2">The sequence shown here is derived from an EMBL/GenBank/DDBJ whole genome shotgun (WGS) entry which is preliminary data.</text>
</comment>
<dbReference type="Pfam" id="PF04014">
    <property type="entry name" value="MazE_antitoxin"/>
    <property type="match status" value="1"/>
</dbReference>